<protein>
    <submittedName>
        <fullName evidence="2">Uncharacterized protein</fullName>
    </submittedName>
</protein>
<accession>A0A178MIU9</accession>
<feature type="transmembrane region" description="Helical" evidence="1">
    <location>
        <begin position="72"/>
        <end position="96"/>
    </location>
</feature>
<organism evidence="2 3">
    <name type="scientific">Magnetospirillum moscoviense</name>
    <dbReference type="NCBI Taxonomy" id="1437059"/>
    <lineage>
        <taxon>Bacteria</taxon>
        <taxon>Pseudomonadati</taxon>
        <taxon>Pseudomonadota</taxon>
        <taxon>Alphaproteobacteria</taxon>
        <taxon>Rhodospirillales</taxon>
        <taxon>Rhodospirillaceae</taxon>
        <taxon>Magnetospirillum</taxon>
    </lineage>
</organism>
<dbReference type="Proteomes" id="UP000078543">
    <property type="component" value="Unassembled WGS sequence"/>
</dbReference>
<feature type="transmembrane region" description="Helical" evidence="1">
    <location>
        <begin position="151"/>
        <end position="173"/>
    </location>
</feature>
<keyword evidence="1" id="KW-0472">Membrane</keyword>
<keyword evidence="3" id="KW-1185">Reference proteome</keyword>
<evidence type="ECO:0000313" key="2">
    <source>
        <dbReference type="EMBL" id="OAN48651.1"/>
    </source>
</evidence>
<evidence type="ECO:0000256" key="1">
    <source>
        <dbReference type="SAM" id="Phobius"/>
    </source>
</evidence>
<sequence length="215" mass="22866">MSKESGEIQVAAADGGASVDVTSERVFNRYFALAGLALIGISVCGLLSLGWVFLHLYDQSMHIIKDATGMQILLYIVQVYSDSIIIFLASAFAAFVGMKLLNVAGASARSVIPRRDYLVLADAIRDANRDAITEYIRLSALTGITGFFTKLGLSGLPLATIGLTLVFSAVSLYDDKFMDLAKLTLGAFIGSFVQRGVASQGAERTEPRSPAETGG</sequence>
<dbReference type="AlphaFoldDB" id="A0A178MIU9"/>
<keyword evidence="1" id="KW-0812">Transmembrane</keyword>
<keyword evidence="1" id="KW-1133">Transmembrane helix</keyword>
<gene>
    <name evidence="2" type="ORF">A6A05_14975</name>
</gene>
<name>A0A178MIU9_9PROT</name>
<feature type="transmembrane region" description="Helical" evidence="1">
    <location>
        <begin position="30"/>
        <end position="52"/>
    </location>
</feature>
<dbReference type="OrthoDB" id="7551793at2"/>
<dbReference type="EMBL" id="LWQU01000159">
    <property type="protein sequence ID" value="OAN48651.1"/>
    <property type="molecule type" value="Genomic_DNA"/>
</dbReference>
<dbReference type="RefSeq" id="WP_068502731.1">
    <property type="nucleotide sequence ID" value="NZ_LWQU01000159.1"/>
</dbReference>
<comment type="caution">
    <text evidence="2">The sequence shown here is derived from an EMBL/GenBank/DDBJ whole genome shotgun (WGS) entry which is preliminary data.</text>
</comment>
<evidence type="ECO:0000313" key="3">
    <source>
        <dbReference type="Proteomes" id="UP000078543"/>
    </source>
</evidence>
<proteinExistence type="predicted"/>
<reference evidence="2 3" key="1">
    <citation type="submission" date="2016-04" db="EMBL/GenBank/DDBJ databases">
        <title>Draft genome sequence of freshwater magnetotactic bacteria Magnetospirillum marisnigri SP-1 and Magnetospirillum moscoviense BB-1.</title>
        <authorList>
            <person name="Koziaeva V."/>
            <person name="Dziuba M.V."/>
            <person name="Ivanov T.M."/>
            <person name="Kuznetsov B."/>
            <person name="Grouzdev D.S."/>
        </authorList>
    </citation>
    <scope>NUCLEOTIDE SEQUENCE [LARGE SCALE GENOMIC DNA]</scope>
    <source>
        <strain evidence="2 3">BB-1</strain>
    </source>
</reference>